<evidence type="ECO:0000256" key="5">
    <source>
        <dbReference type="ARBA" id="ARBA00022741"/>
    </source>
</evidence>
<protein>
    <recommendedName>
        <fullName evidence="10">ABC transporter domain-containing protein</fullName>
    </recommendedName>
</protein>
<name>A0A1X7RZX7_ZYMT9</name>
<dbReference type="EMBL" id="LT853698">
    <property type="protein sequence ID" value="SMQ52983.1"/>
    <property type="molecule type" value="Genomic_DNA"/>
</dbReference>
<dbReference type="InterPro" id="IPR003439">
    <property type="entry name" value="ABC_transporter-like_ATP-bd"/>
</dbReference>
<keyword evidence="4 9" id="KW-0812">Transmembrane</keyword>
<dbReference type="Gene3D" id="3.40.50.300">
    <property type="entry name" value="P-loop containing nucleotide triphosphate hydrolases"/>
    <property type="match status" value="2"/>
</dbReference>
<evidence type="ECO:0000256" key="8">
    <source>
        <dbReference type="ARBA" id="ARBA00023136"/>
    </source>
</evidence>
<dbReference type="Pfam" id="PF00005">
    <property type="entry name" value="ABC_tran"/>
    <property type="match status" value="2"/>
</dbReference>
<dbReference type="InterPro" id="IPR027417">
    <property type="entry name" value="P-loop_NTPase"/>
</dbReference>
<feature type="transmembrane region" description="Helical" evidence="9">
    <location>
        <begin position="374"/>
        <end position="398"/>
    </location>
</feature>
<dbReference type="InterPro" id="IPR003593">
    <property type="entry name" value="AAA+_ATPase"/>
</dbReference>
<dbReference type="SMART" id="SM00382">
    <property type="entry name" value="AAA"/>
    <property type="match status" value="2"/>
</dbReference>
<comment type="subcellular location">
    <subcellularLocation>
        <location evidence="1">Membrane</location>
        <topology evidence="1">Multi-pass membrane protein</topology>
    </subcellularLocation>
</comment>
<feature type="transmembrane region" description="Helical" evidence="9">
    <location>
        <begin position="516"/>
        <end position="535"/>
    </location>
</feature>
<dbReference type="InterPro" id="IPR017871">
    <property type="entry name" value="ABC_transporter-like_CS"/>
</dbReference>
<feature type="transmembrane region" description="Helical" evidence="9">
    <location>
        <begin position="410"/>
        <end position="427"/>
    </location>
</feature>
<dbReference type="InterPro" id="IPR010929">
    <property type="entry name" value="PDR_CDR_ABC"/>
</dbReference>
<keyword evidence="5" id="KW-0547">Nucleotide-binding</keyword>
<dbReference type="CDD" id="cd03232">
    <property type="entry name" value="ABCG_PDR_domain2"/>
    <property type="match status" value="1"/>
</dbReference>
<dbReference type="STRING" id="1276538.A0A1X7RZX7"/>
<comment type="similarity">
    <text evidence="2">Belongs to the ABC transporter superfamily. ABCG family. PDR (TC 3.A.1.205) subfamily.</text>
</comment>
<dbReference type="PROSITE" id="PS00211">
    <property type="entry name" value="ABC_TRANSPORTER_1"/>
    <property type="match status" value="1"/>
</dbReference>
<evidence type="ECO:0000256" key="6">
    <source>
        <dbReference type="ARBA" id="ARBA00022840"/>
    </source>
</evidence>
<dbReference type="GO" id="GO:0016887">
    <property type="term" value="F:ATP hydrolysis activity"/>
    <property type="evidence" value="ECO:0007669"/>
    <property type="project" value="InterPro"/>
</dbReference>
<accession>A0A1X7RZX7</accession>
<evidence type="ECO:0000259" key="10">
    <source>
        <dbReference type="PROSITE" id="PS50893"/>
    </source>
</evidence>
<dbReference type="InterPro" id="IPR013525">
    <property type="entry name" value="ABC2_TM"/>
</dbReference>
<evidence type="ECO:0000256" key="4">
    <source>
        <dbReference type="ARBA" id="ARBA00022692"/>
    </source>
</evidence>
<sequence>MAADSSSRSASRSRFRDWDAIFLPDLAPTPTTVAFKGMLPKPDAIVPVPTVASAVLSTITLPWRVGQRLFRLRRTHETPRNPTFSLFVRPGEMVLVASAEPAECTQLLRAIVRHVSYPGVAVFCSAEDVHPHVLTVEQLLRFRLRARAVRSPGAEDDAVELLLRLFRIESIRNTLIGNAVVRGISGGERRRLSVAEALLSGANVLCFDDLTRGLDAATALHCVQCLRSVVDAYRLTIFASLSAASDTIYATFDQLVAIRDGHQVFGGPPTAIRPLRDDPQTQPAPPLASYFDHLHARIAPRASSPTTHDMADAFRRSAHYADTAVCLATYLAEEQASPGSSNQSPRHHQKRHATYRKVVALLQRQMLLAWKDRFALTVSWILFLVLGCTIGLACFQLQRTGAGAQARGGLLYTCVLGIAVSAQVEVAKTTLGRPLLRKVFAYRFERPATFWTAQIAVDTMLESMRVFIFAICVYFLTALHRTAPAFLYFLAVLLLLYMCNVLMNRAIGCMCRTFDSAIRTATFVFVFYMITAGYILSQATQPSWLKWTYYLNPLALAFSALMMNEFEHITIDCQSSVLSFPPTRPLPVNALQSGVTCGLATSADRTFLVAGRTYLQLDFDYDTHDKVRTILNLLALVGLFFIANLALAEILDWDSPASSVMVSVPKNIQPPQQTRTACMTAFVPTPPTPEFVQSPAAWTRGVSRLSFCRLRYDIATERGQQSRRLLDEVTGVLESGQLLAVMGASGAGKTTLLNLLSGREHSGVRGGTVSACTSRGLPPTIGYAEQVDIHEPKSTVREAMLFSACLRQPKHVSFVEKRAWVDHLIPLLELTPIQHAIIGVVGSGSELSARDRKRTTIAVELAAKPDILFLDEPTTGLGSEGALAIARLLRKLADHGQAIACSIHQPSASTLENFDQVLFLHNGKMVYFGPLGSGLYRPAQYIARQTCSSCPVGRDPVEWMTTQVIGSSPAHHETWSDAWASSEEADMLQASLKPTSWSETSRAESMRGHPCQASVWYQISQLTLRNSTALWRTPEYGFSRFVNHVALAVTIRIVLPHAGHSIRDMVHRVLTLWQTTMLPAFILTTVEYRFHASRRLSLRESATSTYSNTALAVSAMLAEIPYCFLCTAGFVLPLFSLVGPLVLSQVTYFALAVFLVQIFCVTLAQAIATLSPYERISTLFNTPSITVFALFCGISVPRSELPGFLRNWLYYLNPYTWLMSGLLTNSIHGFNVQCAGNELTDITVPLPQTCQQAMSLLSTLHDPGYIAGNTSQVCHYCPLTTGDRYSESLGLSYAQRWKYLGVFSVFCVSNVGLILLAQQFRRR</sequence>
<keyword evidence="12" id="KW-1185">Reference proteome</keyword>
<feature type="domain" description="ABC transporter" evidence="10">
    <location>
        <begin position="710"/>
        <end position="947"/>
    </location>
</feature>
<keyword evidence="8 9" id="KW-0472">Membrane</keyword>
<feature type="transmembrane region" description="Helical" evidence="9">
    <location>
        <begin position="630"/>
        <end position="651"/>
    </location>
</feature>
<feature type="transmembrane region" description="Helical" evidence="9">
    <location>
        <begin position="1147"/>
        <end position="1167"/>
    </location>
</feature>
<reference evidence="11 12" key="1">
    <citation type="submission" date="2016-06" db="EMBL/GenBank/DDBJ databases">
        <authorList>
            <person name="Kjaerup R.B."/>
            <person name="Dalgaard T.S."/>
            <person name="Juul-Madsen H.R."/>
        </authorList>
    </citation>
    <scope>NUCLEOTIDE SEQUENCE [LARGE SCALE GENOMIC DNA]</scope>
</reference>
<evidence type="ECO:0000256" key="2">
    <source>
        <dbReference type="ARBA" id="ARBA00006012"/>
    </source>
</evidence>
<evidence type="ECO:0000256" key="3">
    <source>
        <dbReference type="ARBA" id="ARBA00022448"/>
    </source>
</evidence>
<dbReference type="PROSITE" id="PS50893">
    <property type="entry name" value="ABC_TRANSPORTER_2"/>
    <property type="match status" value="1"/>
</dbReference>
<dbReference type="InterPro" id="IPR034003">
    <property type="entry name" value="ABCG_PDR_2"/>
</dbReference>
<feature type="transmembrane region" description="Helical" evidence="9">
    <location>
        <begin position="448"/>
        <end position="479"/>
    </location>
</feature>
<dbReference type="Pfam" id="PF01061">
    <property type="entry name" value="ABC2_membrane"/>
    <property type="match status" value="2"/>
</dbReference>
<dbReference type="GO" id="GO:0016020">
    <property type="term" value="C:membrane"/>
    <property type="evidence" value="ECO:0007669"/>
    <property type="project" value="UniProtKB-SubCell"/>
</dbReference>
<evidence type="ECO:0000256" key="1">
    <source>
        <dbReference type="ARBA" id="ARBA00004141"/>
    </source>
</evidence>
<evidence type="ECO:0000313" key="12">
    <source>
        <dbReference type="Proteomes" id="UP000215127"/>
    </source>
</evidence>
<evidence type="ECO:0000256" key="7">
    <source>
        <dbReference type="ARBA" id="ARBA00022989"/>
    </source>
</evidence>
<dbReference type="Proteomes" id="UP000215127">
    <property type="component" value="Chromosome 7"/>
</dbReference>
<feature type="transmembrane region" description="Helical" evidence="9">
    <location>
        <begin position="1179"/>
        <end position="1196"/>
    </location>
</feature>
<proteinExistence type="inferred from homology"/>
<evidence type="ECO:0000313" key="11">
    <source>
        <dbReference type="EMBL" id="SMQ52983.1"/>
    </source>
</evidence>
<gene>
    <name evidence="11" type="ORF">ZT3D7_G8136</name>
</gene>
<dbReference type="Pfam" id="PF06422">
    <property type="entry name" value="PDR_CDR"/>
    <property type="match status" value="1"/>
</dbReference>
<dbReference type="GO" id="GO:0005524">
    <property type="term" value="F:ATP binding"/>
    <property type="evidence" value="ECO:0007669"/>
    <property type="project" value="UniProtKB-KW"/>
</dbReference>
<feature type="transmembrane region" description="Helical" evidence="9">
    <location>
        <begin position="1070"/>
        <end position="1090"/>
    </location>
</feature>
<evidence type="ECO:0000256" key="9">
    <source>
        <dbReference type="SAM" id="Phobius"/>
    </source>
</evidence>
<feature type="transmembrane region" description="Helical" evidence="9">
    <location>
        <begin position="1297"/>
        <end position="1317"/>
    </location>
</feature>
<keyword evidence="7 9" id="KW-1133">Transmembrane helix</keyword>
<organism evidence="11 12">
    <name type="scientific">Zymoseptoria tritici (strain ST99CH_3D7)</name>
    <dbReference type="NCBI Taxonomy" id="1276538"/>
    <lineage>
        <taxon>Eukaryota</taxon>
        <taxon>Fungi</taxon>
        <taxon>Dikarya</taxon>
        <taxon>Ascomycota</taxon>
        <taxon>Pezizomycotina</taxon>
        <taxon>Dothideomycetes</taxon>
        <taxon>Dothideomycetidae</taxon>
        <taxon>Mycosphaerellales</taxon>
        <taxon>Mycosphaerellaceae</taxon>
        <taxon>Zymoseptoria</taxon>
    </lineage>
</organism>
<dbReference type="GO" id="GO:0140359">
    <property type="term" value="F:ABC-type transporter activity"/>
    <property type="evidence" value="ECO:0007669"/>
    <property type="project" value="InterPro"/>
</dbReference>
<dbReference type="SUPFAM" id="SSF52540">
    <property type="entry name" value="P-loop containing nucleoside triphosphate hydrolases"/>
    <property type="match status" value="2"/>
</dbReference>
<dbReference type="PANTHER" id="PTHR19241">
    <property type="entry name" value="ATP-BINDING CASSETTE TRANSPORTER"/>
    <property type="match status" value="1"/>
</dbReference>
<keyword evidence="6" id="KW-0067">ATP-binding</keyword>
<feature type="transmembrane region" description="Helical" evidence="9">
    <location>
        <begin position="1111"/>
        <end position="1135"/>
    </location>
</feature>
<keyword evidence="3" id="KW-0813">Transport</keyword>
<feature type="transmembrane region" description="Helical" evidence="9">
    <location>
        <begin position="485"/>
        <end position="504"/>
    </location>
</feature>